<evidence type="ECO:0000256" key="16">
    <source>
        <dbReference type="RuleBase" id="RU361169"/>
    </source>
</evidence>
<dbReference type="OrthoDB" id="187139at2759"/>
<keyword evidence="13" id="KW-0624">Polysaccharide degradation</keyword>
<organism evidence="20">
    <name type="scientific">Fusarium oxysporum (strain Fo5176)</name>
    <name type="common">Fusarium vascular wilt</name>
    <dbReference type="NCBI Taxonomy" id="660025"/>
    <lineage>
        <taxon>Eukaryota</taxon>
        <taxon>Fungi</taxon>
        <taxon>Dikarya</taxon>
        <taxon>Ascomycota</taxon>
        <taxon>Pezizomycotina</taxon>
        <taxon>Sordariomycetes</taxon>
        <taxon>Hypocreomycetidae</taxon>
        <taxon>Hypocreales</taxon>
        <taxon>Nectriaceae</taxon>
        <taxon>Fusarium</taxon>
        <taxon>Fusarium oxysporum species complex</taxon>
    </lineage>
</organism>
<evidence type="ECO:0000256" key="9">
    <source>
        <dbReference type="ARBA" id="ARBA00023242"/>
    </source>
</evidence>
<dbReference type="PROSITE" id="PS00463">
    <property type="entry name" value="ZN2_CY6_FUNGAL_1"/>
    <property type="match status" value="1"/>
</dbReference>
<evidence type="ECO:0000256" key="10">
    <source>
        <dbReference type="ARBA" id="ARBA00023277"/>
    </source>
</evidence>
<dbReference type="InterPro" id="IPR012334">
    <property type="entry name" value="Pectin_lyas_fold"/>
</dbReference>
<evidence type="ECO:0000256" key="17">
    <source>
        <dbReference type="SAM" id="MobiDB-lite"/>
    </source>
</evidence>
<dbReference type="PROSITE" id="PS00502">
    <property type="entry name" value="POLYGALACTURONASE"/>
    <property type="match status" value="1"/>
</dbReference>
<sequence>MLFQSVFFAPLLSLLAQGVAGTPTLHDHSLAHHKRATCTPKSAGSASTDDVPTIVAALKQCGNGGVIVFPKDTTYMIRTKLSLAGCTNCEIQLDGRLKLSDDYTFWNNSRTQIDVRGINGLKFHSPAGTGEIDGNGQAAWDRFGSVGDLKRPVMFAVEGSTDVEVNGFLMKNAQNVFVDIGSNSERVKFLNMDLTAISKSSYPPKNTDGFDIGASKYTTLSNIFIQNEDDCVAFKAGCDQVTITDITCQGSHGLSVGSLGKTNTDTVTNVYVRNATMKGATKAAGIKIYPGGPDHGTAVVRNVTWDGVIVDNCGAAFEFDACYNEDESYCEQHPSTAQVSEIYVKNFSGKTSTKYAPTTGHNSGPMEVFLGIISIFSKQFSVLSQPIREHGLTKTPPPREARADEVIFPPETDFDGFMISLAYRNLGHITKFRVSQTPRIKRNRPAVSCSTCRARKQKCDRQQPCGPCQKRGVQNSCHLEPTSRPPAASLASRVDSRVQDELRQMQSLLQSLLSQPNQDQVATSCENLAAGVDRIRQAINYKAVMAPQVDQPPDIVFGSLAKATLEDVLAVLPSRQDSDNIVLTYLNARHIAVPFIHIHQFRRQYEAFWNNPGSANLLWASILFSVLAVGAIMPDGRGNHHQSSAFISMSARCLISGQYSTATEFSVEALAMHLHARCFHQEDRDINLSQLHALTVRIAQQRCYHVDGGDYLQALTPFQVEMRRRIWYYLQYYDVLLSLEHGLPPLIHEDTYCVGHPTNVTDDEFDEETKVIFASPVTEANAALPCVYMSRLLPILRNIIRHALGFKTCNYKGALFLKSQLEAWYRSIPLCLRVHSIKDTCLTNTTFTALQRILFQLIYNTGIALIYRPFLNIMSLENRYCETALDMSRKNALRSIEVYIEVDQEMQRGGRLYNDPQVKANLPINDFFITMIMAPLEFFGCPNLPQSQKGYIIHTLETAAQLWPTRSCVSSYALESSRLLQVILADIHSSTSIEHPIYPNISDSSQESALLQNFGTYGPRGDDACEFDNFPWNTTTMSDWVYAHFHIRRHATDET</sequence>
<evidence type="ECO:0000256" key="6">
    <source>
        <dbReference type="ARBA" id="ARBA00022737"/>
    </source>
</evidence>
<feature type="signal peptide" evidence="18">
    <location>
        <begin position="1"/>
        <end position="21"/>
    </location>
</feature>
<keyword evidence="10" id="KW-0119">Carbohydrate metabolism</keyword>
<keyword evidence="8" id="KW-0325">Glycoprotein</keyword>
<dbReference type="SMART" id="SM00906">
    <property type="entry name" value="Fungal_trans"/>
    <property type="match status" value="1"/>
</dbReference>
<name>F9FHI5_FUSOF</name>
<accession>F9FHI5</accession>
<dbReference type="CDD" id="cd12148">
    <property type="entry name" value="fungal_TF_MHR"/>
    <property type="match status" value="1"/>
</dbReference>
<dbReference type="SMART" id="SM00066">
    <property type="entry name" value="GAL4"/>
    <property type="match status" value="1"/>
</dbReference>
<evidence type="ECO:0000256" key="18">
    <source>
        <dbReference type="SAM" id="SignalP"/>
    </source>
</evidence>
<protein>
    <recommendedName>
        <fullName evidence="19">Zn(2)-C6 fungal-type domain-containing protein</fullName>
    </recommendedName>
</protein>
<dbReference type="PANTHER" id="PTHR31736:SF9">
    <property type="entry name" value="ENDO-XYLOGALACTURONAN HYDROLASE A-RELATED"/>
    <property type="match status" value="1"/>
</dbReference>
<dbReference type="InterPro" id="IPR036864">
    <property type="entry name" value="Zn2-C6_fun-type_DNA-bd_sf"/>
</dbReference>
<evidence type="ECO:0000256" key="8">
    <source>
        <dbReference type="ARBA" id="ARBA00023180"/>
    </source>
</evidence>
<dbReference type="GO" id="GO:0004650">
    <property type="term" value="F:polygalacturonase activity"/>
    <property type="evidence" value="ECO:0007669"/>
    <property type="project" value="InterPro"/>
</dbReference>
<evidence type="ECO:0000256" key="1">
    <source>
        <dbReference type="ARBA" id="ARBA00004613"/>
    </source>
</evidence>
<keyword evidence="5 18" id="KW-0732">Signal</keyword>
<comment type="similarity">
    <text evidence="2 16">Belongs to the glycosyl hydrolase 28 family.</text>
</comment>
<dbReference type="Pfam" id="PF00172">
    <property type="entry name" value="Zn_clus"/>
    <property type="match status" value="1"/>
</dbReference>
<dbReference type="AlphaFoldDB" id="F9FHI5"/>
<evidence type="ECO:0000256" key="12">
    <source>
        <dbReference type="ARBA" id="ARBA00023316"/>
    </source>
</evidence>
<evidence type="ECO:0000256" key="13">
    <source>
        <dbReference type="ARBA" id="ARBA00023326"/>
    </source>
</evidence>
<dbReference type="GO" id="GO:0006351">
    <property type="term" value="P:DNA-templated transcription"/>
    <property type="evidence" value="ECO:0007669"/>
    <property type="project" value="InterPro"/>
</dbReference>
<evidence type="ECO:0000256" key="4">
    <source>
        <dbReference type="ARBA" id="ARBA00022723"/>
    </source>
</evidence>
<keyword evidence="6" id="KW-0677">Repeat</keyword>
<keyword evidence="11 16" id="KW-0326">Glycosidase</keyword>
<dbReference type="InterPro" id="IPR011050">
    <property type="entry name" value="Pectin_lyase_fold/virulence"/>
</dbReference>
<feature type="chain" id="PRO_5003383091" description="Zn(2)-C6 fungal-type domain-containing protein" evidence="18">
    <location>
        <begin position="22"/>
        <end position="1055"/>
    </location>
</feature>
<proteinExistence type="inferred from homology"/>
<dbReference type="GO" id="GO:0008270">
    <property type="term" value="F:zinc ion binding"/>
    <property type="evidence" value="ECO:0007669"/>
    <property type="project" value="InterPro"/>
</dbReference>
<dbReference type="PANTHER" id="PTHR31736">
    <property type="match status" value="1"/>
</dbReference>
<dbReference type="GO" id="GO:0071555">
    <property type="term" value="P:cell wall organization"/>
    <property type="evidence" value="ECO:0007669"/>
    <property type="project" value="UniProtKB-KW"/>
</dbReference>
<dbReference type="InterPro" id="IPR000743">
    <property type="entry name" value="Glyco_hydro_28"/>
</dbReference>
<dbReference type="PROSITE" id="PS50048">
    <property type="entry name" value="ZN2_CY6_FUNGAL_2"/>
    <property type="match status" value="1"/>
</dbReference>
<comment type="subcellular location">
    <subcellularLocation>
        <location evidence="1">Secreted</location>
    </subcellularLocation>
</comment>
<dbReference type="STRING" id="660025.F9FHI5"/>
<dbReference type="GO" id="GO:0003677">
    <property type="term" value="F:DNA binding"/>
    <property type="evidence" value="ECO:0007669"/>
    <property type="project" value="InterPro"/>
</dbReference>
<keyword evidence="12" id="KW-0961">Cell wall biogenesis/degradation</keyword>
<dbReference type="InterPro" id="IPR001138">
    <property type="entry name" value="Zn2Cys6_DnaBD"/>
</dbReference>
<gene>
    <name evidence="20" type="ORF">FOXB_05864</name>
</gene>
<reference evidence="20" key="1">
    <citation type="journal article" date="2012" name="Mol. Plant Microbe Interact.">
        <title>A highly conserved effector in Fusarium oxysporum is required for full virulence on Arabidopsis.</title>
        <authorList>
            <person name="Thatcher L.F."/>
            <person name="Gardiner D.M."/>
            <person name="Kazan K."/>
            <person name="Manners J."/>
        </authorList>
    </citation>
    <scope>NUCLEOTIDE SEQUENCE [LARGE SCALE GENOMIC DNA]</scope>
    <source>
        <strain evidence="20">Fo5176</strain>
    </source>
</reference>
<keyword evidence="3" id="KW-0964">Secreted</keyword>
<evidence type="ECO:0000259" key="19">
    <source>
        <dbReference type="PROSITE" id="PS50048"/>
    </source>
</evidence>
<evidence type="ECO:0000256" key="14">
    <source>
        <dbReference type="ARBA" id="ARBA00037278"/>
    </source>
</evidence>
<evidence type="ECO:0000256" key="3">
    <source>
        <dbReference type="ARBA" id="ARBA00022525"/>
    </source>
</evidence>
<dbReference type="CDD" id="cd00067">
    <property type="entry name" value="GAL4"/>
    <property type="match status" value="1"/>
</dbReference>
<dbReference type="Gene3D" id="4.10.240.10">
    <property type="entry name" value="Zn(2)-C6 fungal-type DNA-binding domain"/>
    <property type="match status" value="1"/>
</dbReference>
<dbReference type="PaxDb" id="5507-FOXG_09892P0"/>
<keyword evidence="9" id="KW-0539">Nucleus</keyword>
<dbReference type="Pfam" id="PF00295">
    <property type="entry name" value="Glyco_hydro_28"/>
    <property type="match status" value="1"/>
</dbReference>
<dbReference type="GO" id="GO:0000981">
    <property type="term" value="F:DNA-binding transcription factor activity, RNA polymerase II-specific"/>
    <property type="evidence" value="ECO:0007669"/>
    <property type="project" value="InterPro"/>
</dbReference>
<dbReference type="EMBL" id="AFQF01001829">
    <property type="protein sequence ID" value="EGU83616.1"/>
    <property type="molecule type" value="Genomic_DNA"/>
</dbReference>
<evidence type="ECO:0000256" key="11">
    <source>
        <dbReference type="ARBA" id="ARBA00023295"/>
    </source>
</evidence>
<dbReference type="Pfam" id="PF04082">
    <property type="entry name" value="Fungal_trans"/>
    <property type="match status" value="1"/>
</dbReference>
<evidence type="ECO:0000313" key="20">
    <source>
        <dbReference type="EMBL" id="EGU83616.1"/>
    </source>
</evidence>
<keyword evidence="4" id="KW-0479">Metal-binding</keyword>
<dbReference type="SUPFAM" id="SSF57701">
    <property type="entry name" value="Zn2/Cys6 DNA-binding domain"/>
    <property type="match status" value="1"/>
</dbReference>
<comment type="caution">
    <text evidence="20">The sequence shown here is derived from an EMBL/GenBank/DDBJ whole genome shotgun (WGS) entry which is preliminary data.</text>
</comment>
<dbReference type="GO" id="GO:0000272">
    <property type="term" value="P:polysaccharide catabolic process"/>
    <property type="evidence" value="ECO:0007669"/>
    <property type="project" value="UniProtKB-KW"/>
</dbReference>
<dbReference type="SUPFAM" id="SSF51126">
    <property type="entry name" value="Pectin lyase-like"/>
    <property type="match status" value="1"/>
</dbReference>
<feature type="domain" description="Zn(2)-C6 fungal-type" evidence="19">
    <location>
        <begin position="448"/>
        <end position="479"/>
    </location>
</feature>
<evidence type="ECO:0000256" key="7">
    <source>
        <dbReference type="ARBA" id="ARBA00022801"/>
    </source>
</evidence>
<dbReference type="InterPro" id="IPR007219">
    <property type="entry name" value="XnlR_reg_dom"/>
</dbReference>
<feature type="active site" evidence="15">
    <location>
        <position position="252"/>
    </location>
</feature>
<evidence type="ECO:0000256" key="2">
    <source>
        <dbReference type="ARBA" id="ARBA00008834"/>
    </source>
</evidence>
<dbReference type="Gene3D" id="2.160.20.10">
    <property type="entry name" value="Single-stranded right-handed beta-helix, Pectin lyase-like"/>
    <property type="match status" value="1"/>
</dbReference>
<evidence type="ECO:0000256" key="5">
    <source>
        <dbReference type="ARBA" id="ARBA00022729"/>
    </source>
</evidence>
<dbReference type="GO" id="GO:0005576">
    <property type="term" value="C:extracellular region"/>
    <property type="evidence" value="ECO:0007669"/>
    <property type="project" value="UniProtKB-SubCell"/>
</dbReference>
<keyword evidence="7 16" id="KW-0378">Hydrolase</keyword>
<comment type="function">
    <text evidence="14">Pectinolytic enzyme involved in the degradation of xylogalacturonan (xga), a galacturonan backbone heavily substituted with xylose, and which is one important component of the hairy regions of pectin. Activity requires a galacturonic acid backbone substituted with xylose.</text>
</comment>
<evidence type="ECO:0000256" key="15">
    <source>
        <dbReference type="PROSITE-ProRule" id="PRU10052"/>
    </source>
</evidence>
<feature type="region of interest" description="Disordered" evidence="17">
    <location>
        <begin position="470"/>
        <end position="491"/>
    </location>
</feature>